<evidence type="ECO:0000313" key="6">
    <source>
        <dbReference type="Proteomes" id="UP000245712"/>
    </source>
</evidence>
<name>A0ABX5KF50_9BURK</name>
<dbReference type="SUPFAM" id="SSF52317">
    <property type="entry name" value="Class I glutamine amidotransferase-like"/>
    <property type="match status" value="1"/>
</dbReference>
<organism evidence="5 6">
    <name type="scientific">Paraburkholderia unamae</name>
    <dbReference type="NCBI Taxonomy" id="219649"/>
    <lineage>
        <taxon>Bacteria</taxon>
        <taxon>Pseudomonadati</taxon>
        <taxon>Pseudomonadota</taxon>
        <taxon>Betaproteobacteria</taxon>
        <taxon>Burkholderiales</taxon>
        <taxon>Burkholderiaceae</taxon>
        <taxon>Paraburkholderia</taxon>
    </lineage>
</organism>
<keyword evidence="2" id="KW-0645">Protease</keyword>
<dbReference type="EMBL" id="QEOB01000015">
    <property type="protein sequence ID" value="PVX76979.1"/>
    <property type="molecule type" value="Genomic_DNA"/>
</dbReference>
<dbReference type="PANTHER" id="PTHR20842">
    <property type="entry name" value="PROTEASE S51 ALPHA-ASPARTYL DIPEPTIDASE"/>
    <property type="match status" value="1"/>
</dbReference>
<dbReference type="InterPro" id="IPR029062">
    <property type="entry name" value="Class_I_gatase-like"/>
</dbReference>
<evidence type="ECO:0000256" key="1">
    <source>
        <dbReference type="ARBA" id="ARBA00006534"/>
    </source>
</evidence>
<evidence type="ECO:0000256" key="2">
    <source>
        <dbReference type="ARBA" id="ARBA00022670"/>
    </source>
</evidence>
<dbReference type="Pfam" id="PF03575">
    <property type="entry name" value="Peptidase_S51"/>
    <property type="match status" value="1"/>
</dbReference>
<proteinExistence type="inferred from homology"/>
<dbReference type="NCBIfam" id="NF003642">
    <property type="entry name" value="PRK05282.1"/>
    <property type="match status" value="1"/>
</dbReference>
<evidence type="ECO:0000256" key="4">
    <source>
        <dbReference type="ARBA" id="ARBA00022825"/>
    </source>
</evidence>
<reference evidence="5 6" key="1">
    <citation type="submission" date="2018-05" db="EMBL/GenBank/DDBJ databases">
        <title>Genomic Encyclopedia of Type Strains, Phase IV (KMG-V): Genome sequencing to study the core and pangenomes of soil and plant-associated prokaryotes.</title>
        <authorList>
            <person name="Whitman W."/>
        </authorList>
    </citation>
    <scope>NUCLEOTIDE SEQUENCE [LARGE SCALE GENOMIC DNA]</scope>
    <source>
        <strain evidence="5 6">SCZa-39</strain>
    </source>
</reference>
<dbReference type="Gene3D" id="3.40.50.880">
    <property type="match status" value="1"/>
</dbReference>
<sequence>MNALLLSNSRGPDGAYLVHALDAIRALTPGGGRQTTEALFVPFAGVTMSWDEYAAKVAAALAPANVSLRSVHTFASAAEAQAALAQTQLIVVGGGNTFQLLAQCRTRGLLDPIREAVKGGARYLGWSAGANLACPTICTTNDMPIVDPKGFAALDLIGFQINPHYTNALPAGHQGETRNQRIEEYLVANPHASVIGLPEGDWLRVEHDAVTLHGPHDAVRFVHGAAPQPLAPGASLS</sequence>
<dbReference type="Proteomes" id="UP000245712">
    <property type="component" value="Unassembled WGS sequence"/>
</dbReference>
<comment type="similarity">
    <text evidence="1">Belongs to the peptidase S51 family.</text>
</comment>
<gene>
    <name evidence="5" type="ORF">C7402_11538</name>
</gene>
<keyword evidence="3" id="KW-0378">Hydrolase</keyword>
<evidence type="ECO:0000256" key="3">
    <source>
        <dbReference type="ARBA" id="ARBA00022801"/>
    </source>
</evidence>
<comment type="caution">
    <text evidence="5">The sequence shown here is derived from an EMBL/GenBank/DDBJ whole genome shotgun (WGS) entry which is preliminary data.</text>
</comment>
<keyword evidence="4" id="KW-0720">Serine protease</keyword>
<dbReference type="CDD" id="cd03146">
    <property type="entry name" value="GAT1_Peptidase_E"/>
    <property type="match status" value="1"/>
</dbReference>
<accession>A0ABX5KF50</accession>
<protein>
    <submittedName>
        <fullName evidence="5">Dipeptidase E</fullName>
    </submittedName>
</protein>
<evidence type="ECO:0000313" key="5">
    <source>
        <dbReference type="EMBL" id="PVX76979.1"/>
    </source>
</evidence>
<dbReference type="InterPro" id="IPR005320">
    <property type="entry name" value="Peptidase_S51"/>
</dbReference>
<dbReference type="PANTHER" id="PTHR20842:SF0">
    <property type="entry name" value="ALPHA-ASPARTYL DIPEPTIDASE"/>
    <property type="match status" value="1"/>
</dbReference>
<dbReference type="RefSeq" id="WP_116612976.1">
    <property type="nucleotide sequence ID" value="NZ_CAJZAT010000169.1"/>
</dbReference>
<keyword evidence="6" id="KW-1185">Reference proteome</keyword>